<gene>
    <name evidence="1" type="ORF">NDU88_002661</name>
</gene>
<comment type="caution">
    <text evidence="1">The sequence shown here is derived from an EMBL/GenBank/DDBJ whole genome shotgun (WGS) entry which is preliminary data.</text>
</comment>
<dbReference type="AlphaFoldDB" id="A0AAV7Q7M8"/>
<evidence type="ECO:0000313" key="2">
    <source>
        <dbReference type="Proteomes" id="UP001066276"/>
    </source>
</evidence>
<keyword evidence="2" id="KW-1185">Reference proteome</keyword>
<name>A0AAV7Q7M8_PLEWA</name>
<accession>A0AAV7Q7M8</accession>
<organism evidence="1 2">
    <name type="scientific">Pleurodeles waltl</name>
    <name type="common">Iberian ribbed newt</name>
    <dbReference type="NCBI Taxonomy" id="8319"/>
    <lineage>
        <taxon>Eukaryota</taxon>
        <taxon>Metazoa</taxon>
        <taxon>Chordata</taxon>
        <taxon>Craniata</taxon>
        <taxon>Vertebrata</taxon>
        <taxon>Euteleostomi</taxon>
        <taxon>Amphibia</taxon>
        <taxon>Batrachia</taxon>
        <taxon>Caudata</taxon>
        <taxon>Salamandroidea</taxon>
        <taxon>Salamandridae</taxon>
        <taxon>Pleurodelinae</taxon>
        <taxon>Pleurodeles</taxon>
    </lineage>
</organism>
<reference evidence="1" key="1">
    <citation type="journal article" date="2022" name="bioRxiv">
        <title>Sequencing and chromosome-scale assembly of the giantPleurodeles waltlgenome.</title>
        <authorList>
            <person name="Brown T."/>
            <person name="Elewa A."/>
            <person name="Iarovenko S."/>
            <person name="Subramanian E."/>
            <person name="Araus A.J."/>
            <person name="Petzold A."/>
            <person name="Susuki M."/>
            <person name="Suzuki K.-i.T."/>
            <person name="Hayashi T."/>
            <person name="Toyoda A."/>
            <person name="Oliveira C."/>
            <person name="Osipova E."/>
            <person name="Leigh N.D."/>
            <person name="Simon A."/>
            <person name="Yun M.H."/>
        </authorList>
    </citation>
    <scope>NUCLEOTIDE SEQUENCE</scope>
    <source>
        <strain evidence="1">20211129_DDA</strain>
        <tissue evidence="1">Liver</tissue>
    </source>
</reference>
<dbReference type="EMBL" id="JANPWB010000010">
    <property type="protein sequence ID" value="KAJ1136244.1"/>
    <property type="molecule type" value="Genomic_DNA"/>
</dbReference>
<proteinExistence type="predicted"/>
<sequence>MRRPAPMWLSGAALRQKDVLSPISDCNNPHQTDARGCLDSILGDRGWEPWKLKKDNIINKLIDYEEESWQM</sequence>
<protein>
    <submittedName>
        <fullName evidence="1">Uncharacterized protein</fullName>
    </submittedName>
</protein>
<dbReference type="Proteomes" id="UP001066276">
    <property type="component" value="Chromosome 6"/>
</dbReference>
<evidence type="ECO:0000313" key="1">
    <source>
        <dbReference type="EMBL" id="KAJ1136244.1"/>
    </source>
</evidence>